<reference evidence="3" key="1">
    <citation type="submission" date="2011-03" db="EMBL/GenBank/DDBJ databases">
        <title>Draft genome sequence of Brevundimonas diminuta.</title>
        <authorList>
            <person name="Brown P.J.B."/>
            <person name="Buechlein A."/>
            <person name="Hemmerich C."/>
            <person name="Brun Y.V."/>
        </authorList>
    </citation>
    <scope>NUCLEOTIDE SEQUENCE [LARGE SCALE GENOMIC DNA]</scope>
    <source>
        <strain evidence="3">C19</strain>
    </source>
</reference>
<keyword evidence="1" id="KW-0472">Membrane</keyword>
<dbReference type="Proteomes" id="UP000006512">
    <property type="component" value="Unassembled WGS sequence"/>
</dbReference>
<organism evidence="2 3">
    <name type="scientific">Asticcacaulis biprosthecium C19</name>
    <dbReference type="NCBI Taxonomy" id="715226"/>
    <lineage>
        <taxon>Bacteria</taxon>
        <taxon>Pseudomonadati</taxon>
        <taxon>Pseudomonadota</taxon>
        <taxon>Alphaproteobacteria</taxon>
        <taxon>Caulobacterales</taxon>
        <taxon>Caulobacteraceae</taxon>
        <taxon>Asticcacaulis</taxon>
    </lineage>
</organism>
<dbReference type="EMBL" id="GL883077">
    <property type="protein sequence ID" value="EGF92856.1"/>
    <property type="molecule type" value="Genomic_DNA"/>
</dbReference>
<dbReference type="HOGENOM" id="CLU_1544486_0_0_5"/>
<protein>
    <submittedName>
        <fullName evidence="2">Prepilin-type N-terminal cleavage/methylation domain protein</fullName>
    </submittedName>
</protein>
<accession>F4QHW9</accession>
<dbReference type="OrthoDB" id="7173805at2"/>
<feature type="transmembrane region" description="Helical" evidence="1">
    <location>
        <begin position="12"/>
        <end position="33"/>
    </location>
</feature>
<evidence type="ECO:0000256" key="1">
    <source>
        <dbReference type="SAM" id="Phobius"/>
    </source>
</evidence>
<dbReference type="AlphaFoldDB" id="F4QHW9"/>
<evidence type="ECO:0000313" key="2">
    <source>
        <dbReference type="EMBL" id="EGF92856.1"/>
    </source>
</evidence>
<name>F4QHW9_9CAUL</name>
<dbReference type="STRING" id="715226.ABI_12940"/>
<proteinExistence type="predicted"/>
<sequence>MRLGKAKQKEGGFTLAEAVMALLVVSLAMAGLMQVNRMIAQGERRGLADRRVEASRRSFVNELRQTLTPLQPLRDAKVSGDAEGLSYPCANGECALRPPNGRLVYLSEGAVHTAWPPAPVSDQPPPRLSAVLWQDGDGKNLATVKFPVEHEADCLFDMISRTCLQPQSSASAS</sequence>
<keyword evidence="1" id="KW-0812">Transmembrane</keyword>
<keyword evidence="1" id="KW-1133">Transmembrane helix</keyword>
<dbReference type="RefSeq" id="WP_006272038.1">
    <property type="nucleotide sequence ID" value="NZ_GL883077.1"/>
</dbReference>
<gene>
    <name evidence="2" type="ORF">ABI_12940</name>
</gene>
<keyword evidence="3" id="KW-1185">Reference proteome</keyword>
<evidence type="ECO:0000313" key="3">
    <source>
        <dbReference type="Proteomes" id="UP000006512"/>
    </source>
</evidence>